<evidence type="ECO:0000313" key="1">
    <source>
        <dbReference type="EMBL" id="CAF1676199.1"/>
    </source>
</evidence>
<dbReference type="EMBL" id="CAJNOQ010063694">
    <property type="protein sequence ID" value="CAF1676199.1"/>
    <property type="molecule type" value="Genomic_DNA"/>
</dbReference>
<accession>A0A816GLY4</accession>
<name>A0A816GLY4_9BILA</name>
<evidence type="ECO:0000313" key="2">
    <source>
        <dbReference type="EMBL" id="CAF4664083.1"/>
    </source>
</evidence>
<dbReference type="EMBL" id="CAJOBC010147271">
    <property type="protein sequence ID" value="CAF4664083.1"/>
    <property type="molecule type" value="Genomic_DNA"/>
</dbReference>
<comment type="caution">
    <text evidence="1">The sequence shown here is derived from an EMBL/GenBank/DDBJ whole genome shotgun (WGS) entry which is preliminary data.</text>
</comment>
<gene>
    <name evidence="1" type="ORF">GPM918_LOCUS46477</name>
    <name evidence="2" type="ORF">SRO942_LOCUS50712</name>
</gene>
<dbReference type="Proteomes" id="UP000663829">
    <property type="component" value="Unassembled WGS sequence"/>
</dbReference>
<dbReference type="Proteomes" id="UP000681722">
    <property type="component" value="Unassembled WGS sequence"/>
</dbReference>
<dbReference type="AlphaFoldDB" id="A0A816GLY4"/>
<protein>
    <submittedName>
        <fullName evidence="1">Uncharacterized protein</fullName>
    </submittedName>
</protein>
<organism evidence="1 3">
    <name type="scientific">Didymodactylos carnosus</name>
    <dbReference type="NCBI Taxonomy" id="1234261"/>
    <lineage>
        <taxon>Eukaryota</taxon>
        <taxon>Metazoa</taxon>
        <taxon>Spiralia</taxon>
        <taxon>Gnathifera</taxon>
        <taxon>Rotifera</taxon>
        <taxon>Eurotatoria</taxon>
        <taxon>Bdelloidea</taxon>
        <taxon>Philodinida</taxon>
        <taxon>Philodinidae</taxon>
        <taxon>Didymodactylos</taxon>
    </lineage>
</organism>
<proteinExistence type="predicted"/>
<keyword evidence="3" id="KW-1185">Reference proteome</keyword>
<sequence>MSSMPYFATVMRCVIKQKRHQDNERCHSHCVSSTTSSTIRQANSSTDMSCDKLISVGSTDTSNAISFQVDERKPIVKN</sequence>
<reference evidence="1" key="1">
    <citation type="submission" date="2021-02" db="EMBL/GenBank/DDBJ databases">
        <authorList>
            <person name="Nowell W R."/>
        </authorList>
    </citation>
    <scope>NUCLEOTIDE SEQUENCE</scope>
</reference>
<evidence type="ECO:0000313" key="3">
    <source>
        <dbReference type="Proteomes" id="UP000663829"/>
    </source>
</evidence>